<dbReference type="GO" id="GO:0000781">
    <property type="term" value="C:chromosome, telomeric region"/>
    <property type="evidence" value="ECO:0007669"/>
    <property type="project" value="UniProtKB-SubCell"/>
</dbReference>
<keyword evidence="5" id="KW-0779">Telomere</keyword>
<evidence type="ECO:0000256" key="7">
    <source>
        <dbReference type="ARBA" id="ARBA00023242"/>
    </source>
</evidence>
<dbReference type="Gene3D" id="2.40.50.140">
    <property type="entry name" value="Nucleic acid-binding proteins"/>
    <property type="match status" value="1"/>
</dbReference>
<accession>A0AAD5PIZ8</accession>
<keyword evidence="6" id="KW-0238">DNA-binding</keyword>
<evidence type="ECO:0000313" key="11">
    <source>
        <dbReference type="Proteomes" id="UP001209540"/>
    </source>
</evidence>
<dbReference type="PANTHER" id="PTHR13989:SF33">
    <property type="entry name" value="CST COMPLEX SUBUNIT STN1"/>
    <property type="match status" value="1"/>
</dbReference>
<organism evidence="10 11">
    <name type="scientific">Phascolomyces articulosus</name>
    <dbReference type="NCBI Taxonomy" id="60185"/>
    <lineage>
        <taxon>Eukaryota</taxon>
        <taxon>Fungi</taxon>
        <taxon>Fungi incertae sedis</taxon>
        <taxon>Mucoromycota</taxon>
        <taxon>Mucoromycotina</taxon>
        <taxon>Mucoromycetes</taxon>
        <taxon>Mucorales</taxon>
        <taxon>Lichtheimiaceae</taxon>
        <taxon>Phascolomyces</taxon>
    </lineage>
</organism>
<dbReference type="GO" id="GO:0005634">
    <property type="term" value="C:nucleus"/>
    <property type="evidence" value="ECO:0007669"/>
    <property type="project" value="UniProtKB-SubCell"/>
</dbReference>
<dbReference type="EMBL" id="JAIXMP010000002">
    <property type="protein sequence ID" value="KAI9277293.1"/>
    <property type="molecule type" value="Genomic_DNA"/>
</dbReference>
<keyword evidence="7" id="KW-0539">Nucleus</keyword>
<comment type="caution">
    <text evidence="10">The sequence shown here is derived from an EMBL/GenBank/DDBJ whole genome shotgun (WGS) entry which is preliminary data.</text>
</comment>
<evidence type="ECO:0000259" key="9">
    <source>
        <dbReference type="Pfam" id="PF10451"/>
    </source>
</evidence>
<evidence type="ECO:0000256" key="6">
    <source>
        <dbReference type="ARBA" id="ARBA00023125"/>
    </source>
</evidence>
<name>A0AAD5PIZ8_9FUNG</name>
<dbReference type="InterPro" id="IPR040260">
    <property type="entry name" value="RFA2-like"/>
</dbReference>
<dbReference type="InterPro" id="IPR012340">
    <property type="entry name" value="NA-bd_OB-fold"/>
</dbReference>
<reference evidence="10" key="2">
    <citation type="submission" date="2023-02" db="EMBL/GenBank/DDBJ databases">
        <authorList>
            <consortium name="DOE Joint Genome Institute"/>
            <person name="Mondo S.J."/>
            <person name="Chang Y."/>
            <person name="Wang Y."/>
            <person name="Ahrendt S."/>
            <person name="Andreopoulos W."/>
            <person name="Barry K."/>
            <person name="Beard J."/>
            <person name="Benny G.L."/>
            <person name="Blankenship S."/>
            <person name="Bonito G."/>
            <person name="Cuomo C."/>
            <person name="Desiro A."/>
            <person name="Gervers K.A."/>
            <person name="Hundley H."/>
            <person name="Kuo A."/>
            <person name="LaButti K."/>
            <person name="Lang B.F."/>
            <person name="Lipzen A."/>
            <person name="O'Donnell K."/>
            <person name="Pangilinan J."/>
            <person name="Reynolds N."/>
            <person name="Sandor L."/>
            <person name="Smith M.W."/>
            <person name="Tsang A."/>
            <person name="Grigoriev I.V."/>
            <person name="Stajich J.E."/>
            <person name="Spatafora J.W."/>
        </authorList>
    </citation>
    <scope>NUCLEOTIDE SEQUENCE</scope>
    <source>
        <strain evidence="10">RSA 2281</strain>
    </source>
</reference>
<evidence type="ECO:0000256" key="8">
    <source>
        <dbReference type="ARBA" id="ARBA00030039"/>
    </source>
</evidence>
<proteinExistence type="predicted"/>
<dbReference type="GO" id="GO:0003677">
    <property type="term" value="F:DNA binding"/>
    <property type="evidence" value="ECO:0007669"/>
    <property type="project" value="UniProtKB-KW"/>
</dbReference>
<evidence type="ECO:0000256" key="3">
    <source>
        <dbReference type="ARBA" id="ARBA00017411"/>
    </source>
</evidence>
<evidence type="ECO:0000256" key="4">
    <source>
        <dbReference type="ARBA" id="ARBA00022454"/>
    </source>
</evidence>
<gene>
    <name evidence="10" type="ORF">BDA99DRAFT_601039</name>
</gene>
<dbReference type="AlphaFoldDB" id="A0AAD5PIZ8"/>
<comment type="subcellular location">
    <subcellularLocation>
        <location evidence="2">Chromosome</location>
        <location evidence="2">Telomere</location>
    </subcellularLocation>
    <subcellularLocation>
        <location evidence="1">Nucleus</location>
    </subcellularLocation>
</comment>
<evidence type="ECO:0000256" key="5">
    <source>
        <dbReference type="ARBA" id="ARBA00022895"/>
    </source>
</evidence>
<evidence type="ECO:0000256" key="1">
    <source>
        <dbReference type="ARBA" id="ARBA00004123"/>
    </source>
</evidence>
<dbReference type="InterPro" id="IPR018856">
    <property type="entry name" value="Stn1_N"/>
</dbReference>
<dbReference type="PANTHER" id="PTHR13989">
    <property type="entry name" value="REPLICATION PROTEIN A-RELATED"/>
    <property type="match status" value="1"/>
</dbReference>
<sequence>MTTTPTTTTSLLQSYTLDPLFSLPVKLFIHTLLSLSNFQNRRGHYLLNNAHVIREAEVCGLIVGIEQTYNMIIYTIDDTTGTLRCCKWKKDPSRNCKLFSLGTCILARGYIGDFLGQRQITVKHIDLIRDPNREILHDLQTVYLHETLYKKPFELSQDLEEHIQDIKGELVAARKESFWRGVVTASQNEIKEEENIEITEELFRDQLLAYLRETHLDHTFSYTTGMSREELLELAGQVYVKEYGHDHASNLGINAMFAEAMTVYLKKGLIIKLSGEGGLYMFVNDHDLRQLIYDIIHQKQQTLSISFGGIMQEYIIARVRKEKEIYMDLSRDKIVRCLEDMVQQSVLYMTRGKEYKVYA</sequence>
<dbReference type="SUPFAM" id="SSF50249">
    <property type="entry name" value="Nucleic acid-binding proteins"/>
    <property type="match status" value="1"/>
</dbReference>
<reference evidence="10" key="1">
    <citation type="journal article" date="2022" name="IScience">
        <title>Evolution of zygomycete secretomes and the origins of terrestrial fungal ecologies.</title>
        <authorList>
            <person name="Chang Y."/>
            <person name="Wang Y."/>
            <person name="Mondo S."/>
            <person name="Ahrendt S."/>
            <person name="Andreopoulos W."/>
            <person name="Barry K."/>
            <person name="Beard J."/>
            <person name="Benny G.L."/>
            <person name="Blankenship S."/>
            <person name="Bonito G."/>
            <person name="Cuomo C."/>
            <person name="Desiro A."/>
            <person name="Gervers K.A."/>
            <person name="Hundley H."/>
            <person name="Kuo A."/>
            <person name="LaButti K."/>
            <person name="Lang B.F."/>
            <person name="Lipzen A."/>
            <person name="O'Donnell K."/>
            <person name="Pangilinan J."/>
            <person name="Reynolds N."/>
            <person name="Sandor L."/>
            <person name="Smith M.E."/>
            <person name="Tsang A."/>
            <person name="Grigoriev I.V."/>
            <person name="Stajich J.E."/>
            <person name="Spatafora J.W."/>
        </authorList>
    </citation>
    <scope>NUCLEOTIDE SEQUENCE</scope>
    <source>
        <strain evidence="10">RSA 2281</strain>
    </source>
</reference>
<keyword evidence="4" id="KW-0158">Chromosome</keyword>
<dbReference type="Pfam" id="PF10451">
    <property type="entry name" value="Stn1"/>
    <property type="match status" value="1"/>
</dbReference>
<dbReference type="Proteomes" id="UP001209540">
    <property type="component" value="Unassembled WGS sequence"/>
</dbReference>
<evidence type="ECO:0000256" key="2">
    <source>
        <dbReference type="ARBA" id="ARBA00004574"/>
    </source>
</evidence>
<feature type="domain" description="CST complex subunit Stn1 N-terminal" evidence="9">
    <location>
        <begin position="45"/>
        <end position="164"/>
    </location>
</feature>
<keyword evidence="11" id="KW-1185">Reference proteome</keyword>
<evidence type="ECO:0000313" key="10">
    <source>
        <dbReference type="EMBL" id="KAI9277293.1"/>
    </source>
</evidence>
<protein>
    <recommendedName>
        <fullName evidence="3">CST complex subunit STN1</fullName>
    </recommendedName>
    <alternativeName>
        <fullName evidence="8">Suppressor of cdc thirteen homolog</fullName>
    </alternativeName>
</protein>